<evidence type="ECO:0000313" key="1">
    <source>
        <dbReference type="EMBL" id="KAJ8898567.1"/>
    </source>
</evidence>
<evidence type="ECO:0008006" key="3">
    <source>
        <dbReference type="Google" id="ProtNLM"/>
    </source>
</evidence>
<sequence>MALCNSRRYRNEAKGKLHWNSQEANSIRDEFMEYFKLDEDRVPWEDRICRIYPHTAVSRETLFDRQIFEACVNVVSLIGSDISYPTLLHTTCCKSVTSVGFCLKIAVRKQSEEGCSRERRV</sequence>
<keyword evidence="2" id="KW-1185">Reference proteome</keyword>
<accession>A0ABQ9IPT5</accession>
<name>A0ABQ9IPT5_9NEOP</name>
<gene>
    <name evidence="1" type="ORF">PR048_003927</name>
</gene>
<dbReference type="EMBL" id="JARBHB010000001">
    <property type="protein sequence ID" value="KAJ8898567.1"/>
    <property type="molecule type" value="Genomic_DNA"/>
</dbReference>
<protein>
    <recommendedName>
        <fullName evidence="3">MADF domain-containing protein</fullName>
    </recommendedName>
</protein>
<evidence type="ECO:0000313" key="2">
    <source>
        <dbReference type="Proteomes" id="UP001159363"/>
    </source>
</evidence>
<dbReference type="Proteomes" id="UP001159363">
    <property type="component" value="Chromosome 1"/>
</dbReference>
<proteinExistence type="predicted"/>
<organism evidence="1 2">
    <name type="scientific">Dryococelus australis</name>
    <dbReference type="NCBI Taxonomy" id="614101"/>
    <lineage>
        <taxon>Eukaryota</taxon>
        <taxon>Metazoa</taxon>
        <taxon>Ecdysozoa</taxon>
        <taxon>Arthropoda</taxon>
        <taxon>Hexapoda</taxon>
        <taxon>Insecta</taxon>
        <taxon>Pterygota</taxon>
        <taxon>Neoptera</taxon>
        <taxon>Polyneoptera</taxon>
        <taxon>Phasmatodea</taxon>
        <taxon>Verophasmatodea</taxon>
        <taxon>Anareolatae</taxon>
        <taxon>Phasmatidae</taxon>
        <taxon>Eurycanthinae</taxon>
        <taxon>Dryococelus</taxon>
    </lineage>
</organism>
<comment type="caution">
    <text evidence="1">The sequence shown here is derived from an EMBL/GenBank/DDBJ whole genome shotgun (WGS) entry which is preliminary data.</text>
</comment>
<reference evidence="1 2" key="1">
    <citation type="submission" date="2023-02" db="EMBL/GenBank/DDBJ databases">
        <title>LHISI_Scaffold_Assembly.</title>
        <authorList>
            <person name="Stuart O.P."/>
            <person name="Cleave R."/>
            <person name="Magrath M.J.L."/>
            <person name="Mikheyev A.S."/>
        </authorList>
    </citation>
    <scope>NUCLEOTIDE SEQUENCE [LARGE SCALE GENOMIC DNA]</scope>
    <source>
        <strain evidence="1">Daus_M_001</strain>
        <tissue evidence="1">Leg muscle</tissue>
    </source>
</reference>